<evidence type="ECO:0000256" key="4">
    <source>
        <dbReference type="ARBA" id="ARBA00040604"/>
    </source>
</evidence>
<dbReference type="GO" id="GO:0005739">
    <property type="term" value="C:mitochondrion"/>
    <property type="evidence" value="ECO:0007669"/>
    <property type="project" value="UniProtKB-SubCell"/>
</dbReference>
<dbReference type="AlphaFoldDB" id="A0ABD1N4P4"/>
<feature type="compositionally biased region" description="Acidic residues" evidence="5">
    <location>
        <begin position="77"/>
        <end position="87"/>
    </location>
</feature>
<dbReference type="EMBL" id="JBGMDY010000002">
    <property type="protein sequence ID" value="KAL2343057.1"/>
    <property type="molecule type" value="Genomic_DNA"/>
</dbReference>
<dbReference type="Pfam" id="PF07534">
    <property type="entry name" value="TLD"/>
    <property type="match status" value="1"/>
</dbReference>
<dbReference type="Proteomes" id="UP001603857">
    <property type="component" value="Unassembled WGS sequence"/>
</dbReference>
<comment type="caution">
    <text evidence="7">The sequence shown here is derived from an EMBL/GenBank/DDBJ whole genome shotgun (WGS) entry which is preliminary data.</text>
</comment>
<comment type="similarity">
    <text evidence="2">Belongs to the OXR1 family.</text>
</comment>
<protein>
    <recommendedName>
        <fullName evidence="4">Oxidation resistance protein 1</fullName>
    </recommendedName>
</protein>
<evidence type="ECO:0000256" key="1">
    <source>
        <dbReference type="ARBA" id="ARBA00004173"/>
    </source>
</evidence>
<feature type="region of interest" description="Disordered" evidence="5">
    <location>
        <begin position="74"/>
        <end position="98"/>
    </location>
</feature>
<keyword evidence="3" id="KW-0496">Mitochondrion</keyword>
<evidence type="ECO:0000256" key="5">
    <source>
        <dbReference type="SAM" id="MobiDB-lite"/>
    </source>
</evidence>
<dbReference type="InterPro" id="IPR006571">
    <property type="entry name" value="TLDc_dom"/>
</dbReference>
<sequence>MGKKQSFQSKAAHFVSDLTTVLLNPISDSHNKPLSLPPSEEEEAASHDHCVINSIDGPDTSSFAAFLYSLLSSSDSGDTDEKSDDDVGGGGGEVAGDDSAAKEGFAVKASLFSRGKHSLGRAIQQAAIMGAFGIRDSYRNNNYTDTKFNEGVQMKRFVKEPVPVVDHYQPQISEPSMLVSDGVRDTVYASLPGLVRGRKWMLLYSTWKHGISLSTLYRRSMLWPGSSLLVVGDRKGAVFGGLVEAPLRPTDKRKYQGTNSSFVFTNTSGCPVIYHPTGVNRYFTLCTTDFLAIGGGGHFALYLDGDLLHGSSSVSETYGNPCLAYSEEFEVKEVELWGFVFPSKYEEIMELSRAEAPGICRW</sequence>
<accession>A0ABD1N4P4</accession>
<reference evidence="7 8" key="1">
    <citation type="submission" date="2024-08" db="EMBL/GenBank/DDBJ databases">
        <title>Insights into the chromosomal genome structure of Flemingia macrophylla.</title>
        <authorList>
            <person name="Ding Y."/>
            <person name="Zhao Y."/>
            <person name="Bi W."/>
            <person name="Wu M."/>
            <person name="Zhao G."/>
            <person name="Gong Y."/>
            <person name="Li W."/>
            <person name="Zhang P."/>
        </authorList>
    </citation>
    <scope>NUCLEOTIDE SEQUENCE [LARGE SCALE GENOMIC DNA]</scope>
    <source>
        <strain evidence="7">DYQJB</strain>
        <tissue evidence="7">Leaf</tissue>
    </source>
</reference>
<dbReference type="PANTHER" id="PTHR23354">
    <property type="entry name" value="NUCLEOLAR PROTEIN 7/ESTROGEN RECEPTOR COACTIVATOR-RELATED"/>
    <property type="match status" value="1"/>
</dbReference>
<organism evidence="7 8">
    <name type="scientific">Flemingia macrophylla</name>
    <dbReference type="NCBI Taxonomy" id="520843"/>
    <lineage>
        <taxon>Eukaryota</taxon>
        <taxon>Viridiplantae</taxon>
        <taxon>Streptophyta</taxon>
        <taxon>Embryophyta</taxon>
        <taxon>Tracheophyta</taxon>
        <taxon>Spermatophyta</taxon>
        <taxon>Magnoliopsida</taxon>
        <taxon>eudicotyledons</taxon>
        <taxon>Gunneridae</taxon>
        <taxon>Pentapetalae</taxon>
        <taxon>rosids</taxon>
        <taxon>fabids</taxon>
        <taxon>Fabales</taxon>
        <taxon>Fabaceae</taxon>
        <taxon>Papilionoideae</taxon>
        <taxon>50 kb inversion clade</taxon>
        <taxon>NPAAA clade</taxon>
        <taxon>indigoferoid/millettioid clade</taxon>
        <taxon>Phaseoleae</taxon>
        <taxon>Flemingia</taxon>
    </lineage>
</organism>
<dbReference type="PANTHER" id="PTHR23354:SF62">
    <property type="entry name" value="MUSTARD, ISOFORM V"/>
    <property type="match status" value="1"/>
</dbReference>
<evidence type="ECO:0000256" key="2">
    <source>
        <dbReference type="ARBA" id="ARBA00009540"/>
    </source>
</evidence>
<name>A0ABD1N4P4_9FABA</name>
<keyword evidence="8" id="KW-1185">Reference proteome</keyword>
<dbReference type="SMART" id="SM00584">
    <property type="entry name" value="TLDc"/>
    <property type="match status" value="1"/>
</dbReference>
<gene>
    <name evidence="7" type="ORF">Fmac_004342</name>
</gene>
<evidence type="ECO:0000313" key="8">
    <source>
        <dbReference type="Proteomes" id="UP001603857"/>
    </source>
</evidence>
<proteinExistence type="inferred from homology"/>
<evidence type="ECO:0000259" key="6">
    <source>
        <dbReference type="PROSITE" id="PS51886"/>
    </source>
</evidence>
<comment type="subcellular location">
    <subcellularLocation>
        <location evidence="1">Mitochondrion</location>
    </subcellularLocation>
</comment>
<evidence type="ECO:0000256" key="3">
    <source>
        <dbReference type="ARBA" id="ARBA00023128"/>
    </source>
</evidence>
<feature type="region of interest" description="Disordered" evidence="5">
    <location>
        <begin position="25"/>
        <end position="46"/>
    </location>
</feature>
<feature type="domain" description="TLDc" evidence="6">
    <location>
        <begin position="177"/>
        <end position="340"/>
    </location>
</feature>
<evidence type="ECO:0000313" key="7">
    <source>
        <dbReference type="EMBL" id="KAL2343057.1"/>
    </source>
</evidence>
<dbReference type="PROSITE" id="PS51886">
    <property type="entry name" value="TLDC"/>
    <property type="match status" value="1"/>
</dbReference>